<feature type="transmembrane region" description="Helical" evidence="1">
    <location>
        <begin position="81"/>
        <end position="102"/>
    </location>
</feature>
<dbReference type="PANTHER" id="PTHR33444:SF2">
    <property type="entry name" value="MARVEL DOMAIN-CONTAINING PROTEIN"/>
    <property type="match status" value="1"/>
</dbReference>
<keyword evidence="1" id="KW-0812">Transmembrane</keyword>
<dbReference type="Proteomes" id="UP000887540">
    <property type="component" value="Unplaced"/>
</dbReference>
<keyword evidence="1" id="KW-1133">Transmembrane helix</keyword>
<feature type="transmembrane region" description="Helical" evidence="1">
    <location>
        <begin position="122"/>
        <end position="152"/>
    </location>
</feature>
<proteinExistence type="predicted"/>
<accession>A0A914DY16</accession>
<dbReference type="PANTHER" id="PTHR33444">
    <property type="entry name" value="SI:DKEY-19B23.12-RELATED"/>
    <property type="match status" value="1"/>
</dbReference>
<evidence type="ECO:0000313" key="3">
    <source>
        <dbReference type="WBParaSite" id="ACRNAN_scaffold4285.g7626.t1"/>
    </source>
</evidence>
<keyword evidence="1" id="KW-0472">Membrane</keyword>
<feature type="transmembrane region" description="Helical" evidence="1">
    <location>
        <begin position="47"/>
        <end position="69"/>
    </location>
</feature>
<sequence length="203" mass="22227">MWEFCILCCGCLLIPLYIFAALLVPAGLALGIINLHNCPIDPHLPLWLIYFNGFVFVRAIISCCVSCCCDKDGWCAAFIKNVVFIGDIVLMILGALYLFPLINSVNFEDSADLKHFCNKPTYIVAFIEIAWAWLYLFVVIAICGCTVCLLLIGGSTPPVGEGATSDGAKHYQFMGYVTATAPGVDLAHKFIGRGERSGDIEMR</sequence>
<evidence type="ECO:0000256" key="1">
    <source>
        <dbReference type="SAM" id="Phobius"/>
    </source>
</evidence>
<dbReference type="AlphaFoldDB" id="A0A914DY16"/>
<dbReference type="WBParaSite" id="ACRNAN_scaffold4285.g7626.t1">
    <property type="protein sequence ID" value="ACRNAN_scaffold4285.g7626.t1"/>
    <property type="gene ID" value="ACRNAN_scaffold4285.g7626"/>
</dbReference>
<keyword evidence="2" id="KW-1185">Reference proteome</keyword>
<protein>
    <submittedName>
        <fullName evidence="3">Transmembrane protein</fullName>
    </submittedName>
</protein>
<dbReference type="InterPro" id="IPR040350">
    <property type="entry name" value="TMEM272"/>
</dbReference>
<evidence type="ECO:0000313" key="2">
    <source>
        <dbReference type="Proteomes" id="UP000887540"/>
    </source>
</evidence>
<organism evidence="2 3">
    <name type="scientific">Acrobeloides nanus</name>
    <dbReference type="NCBI Taxonomy" id="290746"/>
    <lineage>
        <taxon>Eukaryota</taxon>
        <taxon>Metazoa</taxon>
        <taxon>Ecdysozoa</taxon>
        <taxon>Nematoda</taxon>
        <taxon>Chromadorea</taxon>
        <taxon>Rhabditida</taxon>
        <taxon>Tylenchina</taxon>
        <taxon>Cephalobomorpha</taxon>
        <taxon>Cephaloboidea</taxon>
        <taxon>Cephalobidae</taxon>
        <taxon>Acrobeloides</taxon>
    </lineage>
</organism>
<reference evidence="3" key="1">
    <citation type="submission" date="2022-11" db="UniProtKB">
        <authorList>
            <consortium name="WormBaseParasite"/>
        </authorList>
    </citation>
    <scope>IDENTIFICATION</scope>
</reference>
<name>A0A914DY16_9BILA</name>